<organism evidence="1 2">
    <name type="scientific">Zarea fungicola</name>
    <dbReference type="NCBI Taxonomy" id="93591"/>
    <lineage>
        <taxon>Eukaryota</taxon>
        <taxon>Fungi</taxon>
        <taxon>Dikarya</taxon>
        <taxon>Ascomycota</taxon>
        <taxon>Pezizomycotina</taxon>
        <taxon>Sordariomycetes</taxon>
        <taxon>Hypocreomycetidae</taxon>
        <taxon>Hypocreales</taxon>
        <taxon>Cordycipitaceae</taxon>
        <taxon>Zarea</taxon>
    </lineage>
</organism>
<proteinExistence type="predicted"/>
<dbReference type="Proteomes" id="UP001143910">
    <property type="component" value="Unassembled WGS sequence"/>
</dbReference>
<dbReference type="EMBL" id="JANJQO010000008">
    <property type="protein sequence ID" value="KAJ2984063.1"/>
    <property type="molecule type" value="Genomic_DNA"/>
</dbReference>
<evidence type="ECO:0000313" key="1">
    <source>
        <dbReference type="EMBL" id="KAJ2984063.1"/>
    </source>
</evidence>
<gene>
    <name evidence="1" type="ORF">NQ176_g239</name>
</gene>
<protein>
    <submittedName>
        <fullName evidence="1">Uncharacterized protein</fullName>
    </submittedName>
</protein>
<comment type="caution">
    <text evidence="1">The sequence shown here is derived from an EMBL/GenBank/DDBJ whole genome shotgun (WGS) entry which is preliminary data.</text>
</comment>
<name>A0ACC1P0I4_9HYPO</name>
<accession>A0ACC1P0I4</accession>
<reference evidence="1" key="1">
    <citation type="submission" date="2022-08" db="EMBL/GenBank/DDBJ databases">
        <title>Genome Sequence of Lecanicillium fungicola.</title>
        <authorList>
            <person name="Buettner E."/>
        </authorList>
    </citation>
    <scope>NUCLEOTIDE SEQUENCE</scope>
    <source>
        <strain evidence="1">Babe33</strain>
    </source>
</reference>
<evidence type="ECO:0000313" key="2">
    <source>
        <dbReference type="Proteomes" id="UP001143910"/>
    </source>
</evidence>
<sequence>MESQSSPSAIAAKFPHPAMLFHGIPSILLLCAAKLAVAAPPSPAYDLDINFEDLDHGAKNWSALSLDSWDPVHDAESQAFMAKVLAESGVEVNVTETENNEKSDQLDKRAMCSWWWYQDNNHNYNGWTVQIRGYFNMYFRCSSARFPNDRASLVPLLREIVTRIKANNNAHDIHISIFDRWTLTMTANAGWWYSDIPARLLSDMFGMTLQNMHRVWPNENGARFSVYSSNVNNQRQLYSFFLRPSDCGANVNEYYNQQGSWPC</sequence>
<keyword evidence="2" id="KW-1185">Reference proteome</keyword>